<name>A0ABY9WQV1_9BACT</name>
<feature type="transmembrane region" description="Helical" evidence="1">
    <location>
        <begin position="118"/>
        <end position="140"/>
    </location>
</feature>
<evidence type="ECO:0000313" key="2">
    <source>
        <dbReference type="EMBL" id="WNG45529.1"/>
    </source>
</evidence>
<accession>A0ABY9WQV1</accession>
<dbReference type="Proteomes" id="UP001611383">
    <property type="component" value="Chromosome"/>
</dbReference>
<evidence type="ECO:0000256" key="1">
    <source>
        <dbReference type="SAM" id="Phobius"/>
    </source>
</evidence>
<keyword evidence="1" id="KW-0472">Membrane</keyword>
<feature type="transmembrane region" description="Helical" evidence="1">
    <location>
        <begin position="178"/>
        <end position="198"/>
    </location>
</feature>
<feature type="transmembrane region" description="Helical" evidence="1">
    <location>
        <begin position="152"/>
        <end position="173"/>
    </location>
</feature>
<proteinExistence type="predicted"/>
<evidence type="ECO:0000313" key="3">
    <source>
        <dbReference type="Proteomes" id="UP001611383"/>
    </source>
</evidence>
<feature type="transmembrane region" description="Helical" evidence="1">
    <location>
        <begin position="298"/>
        <end position="318"/>
    </location>
</feature>
<keyword evidence="3" id="KW-1185">Reference proteome</keyword>
<dbReference type="RefSeq" id="WP_395820541.1">
    <property type="nucleotide sequence ID" value="NZ_CP043494.1"/>
</dbReference>
<feature type="transmembrane region" description="Helical" evidence="1">
    <location>
        <begin position="88"/>
        <end position="106"/>
    </location>
</feature>
<keyword evidence="1" id="KW-0812">Transmembrane</keyword>
<dbReference type="EMBL" id="CP043494">
    <property type="protein sequence ID" value="WNG45529.1"/>
    <property type="molecule type" value="Genomic_DNA"/>
</dbReference>
<organism evidence="2 3">
    <name type="scientific">Archangium minus</name>
    <dbReference type="NCBI Taxonomy" id="83450"/>
    <lineage>
        <taxon>Bacteria</taxon>
        <taxon>Pseudomonadati</taxon>
        <taxon>Myxococcota</taxon>
        <taxon>Myxococcia</taxon>
        <taxon>Myxococcales</taxon>
        <taxon>Cystobacterineae</taxon>
        <taxon>Archangiaceae</taxon>
        <taxon>Archangium</taxon>
    </lineage>
</organism>
<gene>
    <name evidence="2" type="ORF">F0U60_16565</name>
</gene>
<reference evidence="2 3" key="1">
    <citation type="submission" date="2019-08" db="EMBL/GenBank/DDBJ databases">
        <title>Archangium and Cystobacter genomes.</title>
        <authorList>
            <person name="Chen I.-C.K."/>
            <person name="Wielgoss S."/>
        </authorList>
    </citation>
    <scope>NUCLEOTIDE SEQUENCE [LARGE SCALE GENOMIC DNA]</scope>
    <source>
        <strain evidence="2 3">Cbm 6</strain>
    </source>
</reference>
<feature type="transmembrane region" description="Helical" evidence="1">
    <location>
        <begin position="204"/>
        <end position="225"/>
    </location>
</feature>
<sequence>MESPRPKVCPRCGEPRILAPECPRCGVLYAKAEARAAQLAAQSAPPAPALEEPQTLAALPLTEPERPPHLLPESPSWGGEFEEARHELRLRLFALPVALVVAWLLVKSPMWGSLLRMFLSMWIHELGHAVTAWFCGFPSIPGPWVTRTGEERSTFVFLLLAVLLGGLAFRGYLLRNRLLMIAGATGLVLQFVGTVVLSPWKARMLIIFGGDGGCLVLGSFLMTTLYAPRDSSLRQGWLHWGYLAIGAAAFMDAFEEWWAARTDFERIPFGEMEGVGLSDPSKLVDVYHWDELALIHRYNGLGLACLAALAVVYGVGLYRARAELRAQEHPPGA</sequence>
<keyword evidence="1" id="KW-1133">Transmembrane helix</keyword>
<protein>
    <submittedName>
        <fullName evidence="2">Uncharacterized protein</fullName>
    </submittedName>
</protein>